<feature type="chain" id="PRO_5002486895" description="L,D-TPase catalytic domain-containing protein" evidence="10">
    <location>
        <begin position="27"/>
        <end position="197"/>
    </location>
</feature>
<comment type="similarity">
    <text evidence="2">Belongs to the YkuD family.</text>
</comment>
<dbReference type="Pfam" id="PF03734">
    <property type="entry name" value="YkuD"/>
    <property type="match status" value="1"/>
</dbReference>
<dbReference type="InterPro" id="IPR005490">
    <property type="entry name" value="LD_TPept_cat_dom"/>
</dbReference>
<evidence type="ECO:0000256" key="9">
    <source>
        <dbReference type="PROSITE-ProRule" id="PRU01373"/>
    </source>
</evidence>
<evidence type="ECO:0000256" key="2">
    <source>
        <dbReference type="ARBA" id="ARBA00005992"/>
    </source>
</evidence>
<dbReference type="InterPro" id="IPR050979">
    <property type="entry name" value="LD-transpeptidase"/>
</dbReference>
<keyword evidence="13" id="KW-1185">Reference proteome</keyword>
<dbReference type="GO" id="GO:0018104">
    <property type="term" value="P:peptidoglycan-protein cross-linking"/>
    <property type="evidence" value="ECO:0007669"/>
    <property type="project" value="TreeGrafter"/>
</dbReference>
<dbReference type="PANTHER" id="PTHR30582">
    <property type="entry name" value="L,D-TRANSPEPTIDASE"/>
    <property type="match status" value="1"/>
</dbReference>
<dbReference type="GO" id="GO:0008360">
    <property type="term" value="P:regulation of cell shape"/>
    <property type="evidence" value="ECO:0007669"/>
    <property type="project" value="UniProtKB-UniRule"/>
</dbReference>
<comment type="pathway">
    <text evidence="1 9">Cell wall biogenesis; peptidoglycan biosynthesis.</text>
</comment>
<evidence type="ECO:0000256" key="1">
    <source>
        <dbReference type="ARBA" id="ARBA00004752"/>
    </source>
</evidence>
<evidence type="ECO:0000256" key="5">
    <source>
        <dbReference type="ARBA" id="ARBA00022801"/>
    </source>
</evidence>
<dbReference type="GO" id="GO:0071555">
    <property type="term" value="P:cell wall organization"/>
    <property type="evidence" value="ECO:0007669"/>
    <property type="project" value="UniProtKB-UniRule"/>
</dbReference>
<organism evidence="12 13">
    <name type="scientific">Devosia geojensis</name>
    <dbReference type="NCBI Taxonomy" id="443610"/>
    <lineage>
        <taxon>Bacteria</taxon>
        <taxon>Pseudomonadati</taxon>
        <taxon>Pseudomonadota</taxon>
        <taxon>Alphaproteobacteria</taxon>
        <taxon>Hyphomicrobiales</taxon>
        <taxon>Devosiaceae</taxon>
        <taxon>Devosia</taxon>
    </lineage>
</organism>
<feature type="signal peptide" evidence="10">
    <location>
        <begin position="1"/>
        <end position="26"/>
    </location>
</feature>
<feature type="active site" description="Nucleophile" evidence="9">
    <location>
        <position position="172"/>
    </location>
</feature>
<reference evidence="12 13" key="1">
    <citation type="submission" date="2015-03" db="EMBL/GenBank/DDBJ databases">
        <authorList>
            <person name="Hassan Y.I."/>
            <person name="Lepp D."/>
            <person name="Li X.-Z."/>
            <person name="Zhou T."/>
        </authorList>
    </citation>
    <scope>NUCLEOTIDE SEQUENCE [LARGE SCALE GENOMIC DNA]</scope>
    <source>
        <strain evidence="12 13">BD-c194</strain>
    </source>
</reference>
<evidence type="ECO:0000256" key="7">
    <source>
        <dbReference type="ARBA" id="ARBA00022984"/>
    </source>
</evidence>
<dbReference type="EMBL" id="JZEX01000088">
    <property type="protein sequence ID" value="KKB12114.1"/>
    <property type="molecule type" value="Genomic_DNA"/>
</dbReference>
<dbReference type="PANTHER" id="PTHR30582:SF24">
    <property type="entry name" value="L,D-TRANSPEPTIDASE ERFK_SRFK-RELATED"/>
    <property type="match status" value="1"/>
</dbReference>
<comment type="caution">
    <text evidence="12">The sequence shown here is derived from an EMBL/GenBank/DDBJ whole genome shotgun (WGS) entry which is preliminary data.</text>
</comment>
<evidence type="ECO:0000256" key="3">
    <source>
        <dbReference type="ARBA" id="ARBA00022676"/>
    </source>
</evidence>
<dbReference type="CDD" id="cd16913">
    <property type="entry name" value="YkuD_like"/>
    <property type="match status" value="1"/>
</dbReference>
<dbReference type="STRING" id="443610.VE25_08605"/>
<dbReference type="PROSITE" id="PS52029">
    <property type="entry name" value="LD_TPASE"/>
    <property type="match status" value="1"/>
</dbReference>
<dbReference type="AlphaFoldDB" id="A0A0F5FTD0"/>
<dbReference type="UniPathway" id="UPA00219"/>
<feature type="active site" description="Proton donor/acceptor" evidence="9">
    <location>
        <position position="156"/>
    </location>
</feature>
<keyword evidence="6 9" id="KW-0133">Cell shape</keyword>
<dbReference type="InterPro" id="IPR038063">
    <property type="entry name" value="Transpep_catalytic_dom"/>
</dbReference>
<evidence type="ECO:0000256" key="4">
    <source>
        <dbReference type="ARBA" id="ARBA00022679"/>
    </source>
</evidence>
<accession>A0A0F5FTD0</accession>
<keyword evidence="5" id="KW-0378">Hydrolase</keyword>
<evidence type="ECO:0000259" key="11">
    <source>
        <dbReference type="PROSITE" id="PS52029"/>
    </source>
</evidence>
<feature type="domain" description="L,D-TPase catalytic" evidence="11">
    <location>
        <begin position="67"/>
        <end position="196"/>
    </location>
</feature>
<dbReference type="GO" id="GO:0005576">
    <property type="term" value="C:extracellular region"/>
    <property type="evidence" value="ECO:0007669"/>
    <property type="project" value="TreeGrafter"/>
</dbReference>
<dbReference type="FunFam" id="2.40.440.10:FF:000002">
    <property type="entry name" value="L,D-transpeptidase ErfK/SrfK"/>
    <property type="match status" value="1"/>
</dbReference>
<protein>
    <recommendedName>
        <fullName evidence="11">L,D-TPase catalytic domain-containing protein</fullName>
    </recommendedName>
</protein>
<evidence type="ECO:0000313" key="12">
    <source>
        <dbReference type="EMBL" id="KKB12114.1"/>
    </source>
</evidence>
<dbReference type="GO" id="GO:0071972">
    <property type="term" value="F:peptidoglycan L,D-transpeptidase activity"/>
    <property type="evidence" value="ECO:0007669"/>
    <property type="project" value="TreeGrafter"/>
</dbReference>
<evidence type="ECO:0000256" key="10">
    <source>
        <dbReference type="SAM" id="SignalP"/>
    </source>
</evidence>
<proteinExistence type="inferred from homology"/>
<dbReference type="RefSeq" id="WP_046108205.1">
    <property type="nucleotide sequence ID" value="NZ_JZEX01000088.1"/>
</dbReference>
<dbReference type="SUPFAM" id="SSF141523">
    <property type="entry name" value="L,D-transpeptidase catalytic domain-like"/>
    <property type="match status" value="1"/>
</dbReference>
<gene>
    <name evidence="12" type="ORF">VE25_08605</name>
</gene>
<dbReference type="Gene3D" id="2.40.440.10">
    <property type="entry name" value="L,D-transpeptidase catalytic domain-like"/>
    <property type="match status" value="1"/>
</dbReference>
<keyword evidence="8 9" id="KW-0961">Cell wall biogenesis/degradation</keyword>
<sequence length="197" mass="21608">MTRLRSVTAVALSILLALSIVAPVSAARVYNSFTNTWEEPSAVATRNKGGSPIRRETVDYSGNYRPGTIVIETSERRLYLVLEDGKALRYGVGVGRDGFRWAGTHRITRKAEWPGWTPPPAMRKRVPDLPAYMPGGPANPLGARALYIGSTLYRIHGTSEPWTIGQAVSSGCIRLTNDDVTDLYERVRVGATVVVKH</sequence>
<evidence type="ECO:0000256" key="8">
    <source>
        <dbReference type="ARBA" id="ARBA00023316"/>
    </source>
</evidence>
<keyword evidence="10" id="KW-0732">Signal</keyword>
<keyword evidence="3" id="KW-0328">Glycosyltransferase</keyword>
<keyword evidence="7 9" id="KW-0573">Peptidoglycan synthesis</keyword>
<dbReference type="PATRIC" id="fig|443610.3.peg.4298"/>
<name>A0A0F5FTD0_9HYPH</name>
<keyword evidence="4" id="KW-0808">Transferase</keyword>
<dbReference type="OrthoDB" id="8478453at2"/>
<evidence type="ECO:0000256" key="6">
    <source>
        <dbReference type="ARBA" id="ARBA00022960"/>
    </source>
</evidence>
<dbReference type="Proteomes" id="UP000033632">
    <property type="component" value="Unassembled WGS sequence"/>
</dbReference>
<evidence type="ECO:0000313" key="13">
    <source>
        <dbReference type="Proteomes" id="UP000033632"/>
    </source>
</evidence>
<dbReference type="GO" id="GO:0016757">
    <property type="term" value="F:glycosyltransferase activity"/>
    <property type="evidence" value="ECO:0007669"/>
    <property type="project" value="UniProtKB-KW"/>
</dbReference>